<dbReference type="SUPFAM" id="SSF64158">
    <property type="entry name" value="2,3-Bisphosphoglycerate-independent phosphoglycerate mutase, substrate-binding domain"/>
    <property type="match status" value="1"/>
</dbReference>
<name>A0AA36CZV5_9BILA</name>
<dbReference type="Proteomes" id="UP001177023">
    <property type="component" value="Unassembled WGS sequence"/>
</dbReference>
<dbReference type="Gene3D" id="3.40.720.10">
    <property type="entry name" value="Alkaline Phosphatase, subunit A"/>
    <property type="match status" value="1"/>
</dbReference>
<dbReference type="Gene3D" id="2.130.10.10">
    <property type="entry name" value="YVTN repeat-like/Quinoprotein amine dehydrogenase"/>
    <property type="match status" value="2"/>
</dbReference>
<evidence type="ECO:0000313" key="2">
    <source>
        <dbReference type="EMBL" id="CAJ0577464.1"/>
    </source>
</evidence>
<dbReference type="InterPro" id="IPR017850">
    <property type="entry name" value="Alkaline_phosphatase_core_sf"/>
</dbReference>
<dbReference type="GO" id="GO:0005737">
    <property type="term" value="C:cytoplasm"/>
    <property type="evidence" value="ECO:0007669"/>
    <property type="project" value="InterPro"/>
</dbReference>
<dbReference type="EMBL" id="CATQJA010002651">
    <property type="protein sequence ID" value="CAJ0577464.1"/>
    <property type="molecule type" value="Genomic_DNA"/>
</dbReference>
<protein>
    <recommendedName>
        <fullName evidence="1">Metalloenzyme domain-containing protein</fullName>
    </recommendedName>
</protein>
<dbReference type="Gene3D" id="3.40.1450.10">
    <property type="entry name" value="BPG-independent phosphoglycerate mutase, domain B"/>
    <property type="match status" value="1"/>
</dbReference>
<dbReference type="InterPro" id="IPR036322">
    <property type="entry name" value="WD40_repeat_dom_sf"/>
</dbReference>
<dbReference type="GO" id="GO:0006096">
    <property type="term" value="P:glycolytic process"/>
    <property type="evidence" value="ECO:0007669"/>
    <property type="project" value="UniProtKB-KW"/>
</dbReference>
<proteinExistence type="predicted"/>
<evidence type="ECO:0000313" key="3">
    <source>
        <dbReference type="Proteomes" id="UP001177023"/>
    </source>
</evidence>
<dbReference type="GO" id="GO:0004619">
    <property type="term" value="F:phosphoglycerate mutase activity"/>
    <property type="evidence" value="ECO:0007669"/>
    <property type="project" value="UniProtKB-EC"/>
</dbReference>
<dbReference type="PANTHER" id="PTHR31637">
    <property type="entry name" value="2,3-BISPHOSPHOGLYCERATE-INDEPENDENT PHOSPHOGLYCERATE MUTASE"/>
    <property type="match status" value="1"/>
</dbReference>
<dbReference type="InterPro" id="IPR015943">
    <property type="entry name" value="WD40/YVTN_repeat-like_dom_sf"/>
</dbReference>
<reference evidence="2" key="1">
    <citation type="submission" date="2023-06" db="EMBL/GenBank/DDBJ databases">
        <authorList>
            <person name="Delattre M."/>
        </authorList>
    </citation>
    <scope>NUCLEOTIDE SEQUENCE</scope>
    <source>
        <strain evidence="2">AF72</strain>
    </source>
</reference>
<dbReference type="GO" id="GO:0030145">
    <property type="term" value="F:manganese ion binding"/>
    <property type="evidence" value="ECO:0007669"/>
    <property type="project" value="InterPro"/>
</dbReference>
<organism evidence="2 3">
    <name type="scientific">Mesorhabditis spiculigera</name>
    <dbReference type="NCBI Taxonomy" id="96644"/>
    <lineage>
        <taxon>Eukaryota</taxon>
        <taxon>Metazoa</taxon>
        <taxon>Ecdysozoa</taxon>
        <taxon>Nematoda</taxon>
        <taxon>Chromadorea</taxon>
        <taxon>Rhabditida</taxon>
        <taxon>Rhabditina</taxon>
        <taxon>Rhabditomorpha</taxon>
        <taxon>Rhabditoidea</taxon>
        <taxon>Rhabditidae</taxon>
        <taxon>Mesorhabditinae</taxon>
        <taxon>Mesorhabditis</taxon>
    </lineage>
</organism>
<dbReference type="SUPFAM" id="SSF50978">
    <property type="entry name" value="WD40 repeat-like"/>
    <property type="match status" value="1"/>
</dbReference>
<keyword evidence="3" id="KW-1185">Reference proteome</keyword>
<dbReference type="GO" id="GO:0006007">
    <property type="term" value="P:glucose catabolic process"/>
    <property type="evidence" value="ECO:0007669"/>
    <property type="project" value="InterPro"/>
</dbReference>
<comment type="caution">
    <text evidence="2">The sequence shown here is derived from an EMBL/GenBank/DDBJ whole genome shotgun (WGS) entry which is preliminary data.</text>
</comment>
<dbReference type="InterPro" id="IPR036646">
    <property type="entry name" value="PGAM_B_sf"/>
</dbReference>
<feature type="non-terminal residue" evidence="2">
    <location>
        <position position="1"/>
    </location>
</feature>
<dbReference type="SUPFAM" id="SSF53649">
    <property type="entry name" value="Alkaline phosphatase-like"/>
    <property type="match status" value="1"/>
</dbReference>
<feature type="domain" description="Metalloenzyme" evidence="1">
    <location>
        <begin position="414"/>
        <end position="747"/>
    </location>
</feature>
<dbReference type="CDD" id="cd16010">
    <property type="entry name" value="iPGM"/>
    <property type="match status" value="1"/>
</dbReference>
<dbReference type="InterPro" id="IPR005995">
    <property type="entry name" value="Pgm_bpd_ind"/>
</dbReference>
<dbReference type="PANTHER" id="PTHR31637:SF0">
    <property type="entry name" value="2,3-BISPHOSPHOGLYCERATE-INDEPENDENT PHOSPHOGLYCERATE MUTASE"/>
    <property type="match status" value="1"/>
</dbReference>
<gene>
    <name evidence="2" type="ORF">MSPICULIGERA_LOCUS15737</name>
</gene>
<dbReference type="InterPro" id="IPR006124">
    <property type="entry name" value="Metalloenzyme"/>
</dbReference>
<sequence>MSTIVPGSLHPSNGRHVLAWNQQGVLAYGCHNLIFLVDACSQRRIQALEFHKTAISHISWSPPAALLSEDQTLRIASADISGRLVVSDPKNGTTLSTFGLPNTNVIHLEWFVWKDLQRDFLLVLHSPSLLVLWNADTGEKESDSISSSGLYRSVFAEELFTFDDELTTGTIDDLGFRQIGICNALAVGVTSVRVKPLEGMVKRDQETLQDESPLDDLHLAAIGTSGGTLHLVDVFTREIVKEFTVQSSPIKNDVILTDIRTGISRRARPEGDESPITMIRVSFYQSYVALAFEREPLEVWDLNSMRLLRRMSKACPLIRDMAWSCKHCTVKPTDRGGPSVYRENLVVLDSDNRLYHIVVKGLHVRDGKEVSTQITFFALIKAIKAHQVPELYIQFYGDGRDTSPNSGLGFLKDTLKFLDEQQYGELATIVGRYYAMDRDKRWERIAVAYEGMVGGKGEETSKEKVTSVVEARYAANETDEFLKPIIVNGDKGRVKDGDTLIFFDYRADRMREISEVMGMEAYKNCNSSLPHPKDLQVYGMTQYKAEFPFPALFPPNSNKNVLAEWLATQGVSQFHCAETEKYAHVTFFFNGGREAHFEGEERCMVPSPKVPTYDHMPEMSSAGVADKMVEQVEAGKHPFLMCNFAPPDMVGHTGEYEAAVKACEATDIAIGRIFDACQKHGYVCMVTADHGNAEKMIAPDGGKHTAHTCYRVPFTNSSDKFKFLSKLDNREMALCDVAPTVLYIMGLPIPPDMSGVSLVEGPQ</sequence>
<dbReference type="AlphaFoldDB" id="A0AA36CZV5"/>
<dbReference type="Pfam" id="PF01676">
    <property type="entry name" value="Metalloenzyme"/>
    <property type="match status" value="1"/>
</dbReference>
<accession>A0AA36CZV5</accession>
<evidence type="ECO:0000259" key="1">
    <source>
        <dbReference type="Pfam" id="PF01676"/>
    </source>
</evidence>
<dbReference type="NCBIfam" id="TIGR01307">
    <property type="entry name" value="pgm_bpd_ind"/>
    <property type="match status" value="1"/>
</dbReference>